<gene>
    <name evidence="2" type="ORF">SORBI_3003G179800</name>
</gene>
<keyword evidence="3" id="KW-1185">Reference proteome</keyword>
<dbReference type="Gramene" id="KXG32650">
    <property type="protein sequence ID" value="KXG32650"/>
    <property type="gene ID" value="SORBI_3003G179800"/>
</dbReference>
<dbReference type="EMBL" id="CM000762">
    <property type="protein sequence ID" value="KXG32650.1"/>
    <property type="molecule type" value="Genomic_DNA"/>
</dbReference>
<accession>A0A1B6Q414</accession>
<reference evidence="2 3" key="1">
    <citation type="journal article" date="2009" name="Nature">
        <title>The Sorghum bicolor genome and the diversification of grasses.</title>
        <authorList>
            <person name="Paterson A.H."/>
            <person name="Bowers J.E."/>
            <person name="Bruggmann R."/>
            <person name="Dubchak I."/>
            <person name="Grimwood J."/>
            <person name="Gundlach H."/>
            <person name="Haberer G."/>
            <person name="Hellsten U."/>
            <person name="Mitros T."/>
            <person name="Poliakov A."/>
            <person name="Schmutz J."/>
            <person name="Spannagl M."/>
            <person name="Tang H."/>
            <person name="Wang X."/>
            <person name="Wicker T."/>
            <person name="Bharti A.K."/>
            <person name="Chapman J."/>
            <person name="Feltus F.A."/>
            <person name="Gowik U."/>
            <person name="Grigoriev I.V."/>
            <person name="Lyons E."/>
            <person name="Maher C.A."/>
            <person name="Martis M."/>
            <person name="Narechania A."/>
            <person name="Otillar R.P."/>
            <person name="Penning B.W."/>
            <person name="Salamov A.A."/>
            <person name="Wang Y."/>
            <person name="Zhang L."/>
            <person name="Carpita N.C."/>
            <person name="Freeling M."/>
            <person name="Gingle A.R."/>
            <person name="Hash C.T."/>
            <person name="Keller B."/>
            <person name="Klein P."/>
            <person name="Kresovich S."/>
            <person name="McCann M.C."/>
            <person name="Ming R."/>
            <person name="Peterson D.G."/>
            <person name="Mehboob-ur-Rahman"/>
            <person name="Ware D."/>
            <person name="Westhoff P."/>
            <person name="Mayer K.F."/>
            <person name="Messing J."/>
            <person name="Rokhsar D.S."/>
        </authorList>
    </citation>
    <scope>NUCLEOTIDE SEQUENCE [LARGE SCALE GENOMIC DNA]</scope>
    <source>
        <strain evidence="3">cv. BTx623</strain>
    </source>
</reference>
<sequence length="80" mass="9070">MDNADEKKKATKIEPCIRWGCGRNNSNYRRTRRRKRSCRKPCKHCCLQGRLLGHRWVALSLVALSLCLQVGSSVASAGRL</sequence>
<dbReference type="AlphaFoldDB" id="A0A1B6Q414"/>
<evidence type="ECO:0000256" key="1">
    <source>
        <dbReference type="SAM" id="Phobius"/>
    </source>
</evidence>
<dbReference type="InParanoid" id="A0A1B6Q414"/>
<dbReference type="Proteomes" id="UP000000768">
    <property type="component" value="Chromosome 3"/>
</dbReference>
<feature type="transmembrane region" description="Helical" evidence="1">
    <location>
        <begin position="56"/>
        <end position="77"/>
    </location>
</feature>
<name>A0A1B6Q414_SORBI</name>
<reference evidence="3" key="2">
    <citation type="journal article" date="2018" name="Plant J.">
        <title>The Sorghum bicolor reference genome: improved assembly, gene annotations, a transcriptome atlas, and signatures of genome organization.</title>
        <authorList>
            <person name="McCormick R.F."/>
            <person name="Truong S.K."/>
            <person name="Sreedasyam A."/>
            <person name="Jenkins J."/>
            <person name="Shu S."/>
            <person name="Sims D."/>
            <person name="Kennedy M."/>
            <person name="Amirebrahimi M."/>
            <person name="Weers B.D."/>
            <person name="McKinley B."/>
            <person name="Mattison A."/>
            <person name="Morishige D.T."/>
            <person name="Grimwood J."/>
            <person name="Schmutz J."/>
            <person name="Mullet J.E."/>
        </authorList>
    </citation>
    <scope>NUCLEOTIDE SEQUENCE [LARGE SCALE GENOMIC DNA]</scope>
    <source>
        <strain evidence="3">cv. BTx623</strain>
    </source>
</reference>
<evidence type="ECO:0000313" key="2">
    <source>
        <dbReference type="EMBL" id="KXG32650.1"/>
    </source>
</evidence>
<keyword evidence="1" id="KW-0812">Transmembrane</keyword>
<organism evidence="2 3">
    <name type="scientific">Sorghum bicolor</name>
    <name type="common">Sorghum</name>
    <name type="synonym">Sorghum vulgare</name>
    <dbReference type="NCBI Taxonomy" id="4558"/>
    <lineage>
        <taxon>Eukaryota</taxon>
        <taxon>Viridiplantae</taxon>
        <taxon>Streptophyta</taxon>
        <taxon>Embryophyta</taxon>
        <taxon>Tracheophyta</taxon>
        <taxon>Spermatophyta</taxon>
        <taxon>Magnoliopsida</taxon>
        <taxon>Liliopsida</taxon>
        <taxon>Poales</taxon>
        <taxon>Poaceae</taxon>
        <taxon>PACMAD clade</taxon>
        <taxon>Panicoideae</taxon>
        <taxon>Andropogonodae</taxon>
        <taxon>Andropogoneae</taxon>
        <taxon>Sorghinae</taxon>
        <taxon>Sorghum</taxon>
    </lineage>
</organism>
<keyword evidence="1" id="KW-1133">Transmembrane helix</keyword>
<evidence type="ECO:0000313" key="3">
    <source>
        <dbReference type="Proteomes" id="UP000000768"/>
    </source>
</evidence>
<proteinExistence type="predicted"/>
<protein>
    <submittedName>
        <fullName evidence="2">Uncharacterized protein</fullName>
    </submittedName>
</protein>
<keyword evidence="1" id="KW-0472">Membrane</keyword>